<evidence type="ECO:0000256" key="1">
    <source>
        <dbReference type="SAM" id="SignalP"/>
    </source>
</evidence>
<dbReference type="InterPro" id="IPR001956">
    <property type="entry name" value="CBM3"/>
</dbReference>
<name>A0ABS3JRK3_9BACT</name>
<reference evidence="3 4" key="1">
    <citation type="submission" date="2021-03" db="EMBL/GenBank/DDBJ databases">
        <title>Fibrella sp. HMF5405 genome sequencing and assembly.</title>
        <authorList>
            <person name="Kang H."/>
            <person name="Kim H."/>
            <person name="Bae S."/>
            <person name="Joh K."/>
        </authorList>
    </citation>
    <scope>NUCLEOTIDE SEQUENCE [LARGE SCALE GENOMIC DNA]</scope>
    <source>
        <strain evidence="3 4">HMF5405</strain>
    </source>
</reference>
<keyword evidence="1" id="KW-0732">Signal</keyword>
<feature type="signal peptide" evidence="1">
    <location>
        <begin position="1"/>
        <end position="20"/>
    </location>
</feature>
<dbReference type="PROSITE" id="PS51172">
    <property type="entry name" value="CBM3"/>
    <property type="match status" value="2"/>
</dbReference>
<evidence type="ECO:0000259" key="2">
    <source>
        <dbReference type="PROSITE" id="PS51172"/>
    </source>
</evidence>
<dbReference type="InterPro" id="IPR013783">
    <property type="entry name" value="Ig-like_fold"/>
</dbReference>
<dbReference type="InterPro" id="IPR035986">
    <property type="entry name" value="PKD_dom_sf"/>
</dbReference>
<feature type="chain" id="PRO_5046543401" evidence="1">
    <location>
        <begin position="21"/>
        <end position="1319"/>
    </location>
</feature>
<dbReference type="NCBIfam" id="TIGR04183">
    <property type="entry name" value="Por_Secre_tail"/>
    <property type="match status" value="1"/>
</dbReference>
<protein>
    <submittedName>
        <fullName evidence="3">T9SS type A sorting domain-containing protein</fullName>
    </submittedName>
</protein>
<dbReference type="Proteomes" id="UP000664628">
    <property type="component" value="Unassembled WGS sequence"/>
</dbReference>
<dbReference type="EMBL" id="JAFMYW010000008">
    <property type="protein sequence ID" value="MBO0951557.1"/>
    <property type="molecule type" value="Genomic_DNA"/>
</dbReference>
<organism evidence="3 4">
    <name type="scientific">Fibrella forsythiae</name>
    <dbReference type="NCBI Taxonomy" id="2817061"/>
    <lineage>
        <taxon>Bacteria</taxon>
        <taxon>Pseudomonadati</taxon>
        <taxon>Bacteroidota</taxon>
        <taxon>Cytophagia</taxon>
        <taxon>Cytophagales</taxon>
        <taxon>Spirosomataceae</taxon>
        <taxon>Fibrella</taxon>
    </lineage>
</organism>
<dbReference type="NCBIfam" id="NF041518">
    <property type="entry name" value="choice_anch_Q"/>
    <property type="match status" value="1"/>
</dbReference>
<comment type="caution">
    <text evidence="3">The sequence shown here is derived from an EMBL/GenBank/DDBJ whole genome shotgun (WGS) entry which is preliminary data.</text>
</comment>
<dbReference type="Gene3D" id="2.160.20.10">
    <property type="entry name" value="Single-stranded right-handed beta-helix, Pectin lyase-like"/>
    <property type="match status" value="1"/>
</dbReference>
<proteinExistence type="predicted"/>
<feature type="domain" description="CBM3" evidence="2">
    <location>
        <begin position="1072"/>
        <end position="1219"/>
    </location>
</feature>
<dbReference type="SUPFAM" id="SSF49384">
    <property type="entry name" value="Carbohydrate-binding domain"/>
    <property type="match status" value="2"/>
</dbReference>
<dbReference type="Gene3D" id="2.60.40.10">
    <property type="entry name" value="Immunoglobulins"/>
    <property type="match status" value="1"/>
</dbReference>
<dbReference type="InterPro" id="IPR008965">
    <property type="entry name" value="CBM2/CBM3_carb-bd_dom_sf"/>
</dbReference>
<sequence>MNQKLLLLFLWILATANTWAQTGPSTLLPSPRRVAGPMAQPVTGNWSARQAAATTIRYVKAGASGTGSSWSNASGDLQAMIDASASGDQVWISGGIYKPTTAGLSDPRTATFSLKNGVSVLGGFTGVTGTEGNIATRTAMPSSTTISGDIGTIDDNSDNSYHVIRNEGNGVTSSAVIDGVTITGGNANSSSSFNGTYGGGMFNNGGSPTISNCLFTQNYGNFGGGLCISYSSVVRVTNCYFLNNSGVIGAFYEAENTNSVVTNCHFEQHKPAPFSYVTSGEMASTLINCTFRDNSTAVYTQAPATANITNGLLWNNGGSSALQGPGITVSYSLLEPGTTNYTDGGNNRMATFSPFENAAGPALKSCAPAIDAGNNAVNTTTTDVLGNTRKVRTIDIGAAEFGGTTTQAATFSDLSQSAAAVCVGQSVTLTATLTGTGPFTLELFRDNVRINGPTTIDVSARIAASPAIGQSGSYQFVATSACNSVTTTYAAITANPLPTRYTVSGGGAFCAGNTAPNVGLTGSQTGVNYQLLRGTTPVGNPVAGTGSALSFGPQATAGTYTVQATNATTSCQQTMTGSVTVTSNPLPTQFALTGGGAYCAGTTPPSVGLAGSQTGVNYQLLRGTTPVGSSVAGTGQALSFGAQATAGTYTVLATNATTTCSRTMTGSATVTVNPTPVLTITTPPAVCAPTTVDLTRYVTSDIPATIRFFTDAARTQAVATPAAVATGGTYYVQATTEQGCISNGSIVVTINQPPMVIITPSALTGCAGTIITLSAQGADRYVWNTGATTTSIPVTATGTGVYSVTGTITSTGCSATASQSITIYPLPNAPSLLTQTGQRYPGGQSSVSVDVNSGNVNLVVGGCNGTINWTGPAGSSGTSSPIVVSTDRVGQFVYTATCTSAQGCTSLPTSATVTVQGRLTVLHRDVDNYADNNAIQPLLVLQNQGNSALPLSRLTLRYYLTVEGNSALSNLSVNYAQVGNGNVRLRYVPLTPAQSGAAGYVEVSFTAGAGSLAAGASSGPIQAYFAKSDYGSLFEPDDYSYNPLRDQLTATQRITAYYDGVLIAGIEPGSTAQVRSVRALTESRNGPSATQINTVLEVRNEGTVAISYSDLRARYYFTSDGAERLQVEVDEGNVSAQLVALNPAVAGANYYLEIRYNQGGQLAPGASTGAVRYRISKPDGGRFDQTNDYSYQEQPAERSQNSRVTVYVGQELVWGTPPSGAARLAAGLANEPGTRLTVTLLGNPIAGDVVEALVGGAAGQALTLQLTDLQGRVVARQGIEAASASERVKLSASQAASGMLLLQVSTPTQTQTVKVLKGQ</sequence>
<feature type="domain" description="CBM3" evidence="2">
    <location>
        <begin position="915"/>
        <end position="1069"/>
    </location>
</feature>
<dbReference type="InterPro" id="IPR059226">
    <property type="entry name" value="Choice_anch_Q_dom"/>
</dbReference>
<dbReference type="SMART" id="SM01067">
    <property type="entry name" value="CBM_3"/>
    <property type="match status" value="2"/>
</dbReference>
<dbReference type="RefSeq" id="WP_207331508.1">
    <property type="nucleotide sequence ID" value="NZ_JAFMYW010000008.1"/>
</dbReference>
<dbReference type="InterPro" id="IPR011050">
    <property type="entry name" value="Pectin_lyase_fold/virulence"/>
</dbReference>
<dbReference type="SUPFAM" id="SSF49299">
    <property type="entry name" value="PKD domain"/>
    <property type="match status" value="1"/>
</dbReference>
<keyword evidence="4" id="KW-1185">Reference proteome</keyword>
<dbReference type="SUPFAM" id="SSF51126">
    <property type="entry name" value="Pectin lyase-like"/>
    <property type="match status" value="1"/>
</dbReference>
<accession>A0ABS3JRK3</accession>
<evidence type="ECO:0000313" key="3">
    <source>
        <dbReference type="EMBL" id="MBO0951557.1"/>
    </source>
</evidence>
<dbReference type="Gene3D" id="2.60.40.710">
    <property type="entry name" value="Endoglucanase-like"/>
    <property type="match status" value="2"/>
</dbReference>
<gene>
    <name evidence="3" type="ORF">J2I46_23435</name>
</gene>
<evidence type="ECO:0000313" key="4">
    <source>
        <dbReference type="Proteomes" id="UP000664628"/>
    </source>
</evidence>
<dbReference type="InterPro" id="IPR036966">
    <property type="entry name" value="CBM3_sf"/>
</dbReference>
<dbReference type="InterPro" id="IPR026444">
    <property type="entry name" value="Secre_tail"/>
</dbReference>
<dbReference type="Pfam" id="PF00942">
    <property type="entry name" value="CBM_3"/>
    <property type="match status" value="2"/>
</dbReference>
<dbReference type="InterPro" id="IPR012334">
    <property type="entry name" value="Pectin_lyas_fold"/>
</dbReference>